<reference evidence="2" key="1">
    <citation type="journal article" date="2019" name="Int. J. Syst. Evol. Microbiol.">
        <title>The Global Catalogue of Microorganisms (GCM) 10K type strain sequencing project: providing services to taxonomists for standard genome sequencing and annotation.</title>
        <authorList>
            <consortium name="The Broad Institute Genomics Platform"/>
            <consortium name="The Broad Institute Genome Sequencing Center for Infectious Disease"/>
            <person name="Wu L."/>
            <person name="Ma J."/>
        </authorList>
    </citation>
    <scope>NUCLEOTIDE SEQUENCE [LARGE SCALE GENOMIC DNA]</scope>
    <source>
        <strain evidence="2">JCM 3338</strain>
    </source>
</reference>
<evidence type="ECO:0000313" key="2">
    <source>
        <dbReference type="Proteomes" id="UP001597402"/>
    </source>
</evidence>
<dbReference type="Proteomes" id="UP001597402">
    <property type="component" value="Unassembled WGS sequence"/>
</dbReference>
<accession>A0ABW4X5Z3</accession>
<proteinExistence type="predicted"/>
<keyword evidence="2" id="KW-1185">Reference proteome</keyword>
<evidence type="ECO:0008006" key="3">
    <source>
        <dbReference type="Google" id="ProtNLM"/>
    </source>
</evidence>
<dbReference type="EMBL" id="JBHUHP010000001">
    <property type="protein sequence ID" value="MFD2090474.1"/>
    <property type="molecule type" value="Genomic_DNA"/>
</dbReference>
<gene>
    <name evidence="1" type="ORF">ACFSHS_02700</name>
</gene>
<name>A0ABW4X5Z3_9ACTN</name>
<sequence>MTTPTLAGPEQSLVGPVEPKNDELIVVFQNGRLEDVYDIGTRAGTYFQRVKHRLKRGKWTYARLLRSDIKIGTTVHQVALADGWELPYVQLHAFVALNQDEGYGSLRRRLLARGLSFMEALTSELHGEMQQFVRDMFAGRTHEEVKAQPIYTSKGVKPRLLKDLYVVDSVHVTGYSSDPKYEEMLEEQKARKVDHEVIERAKVNAAARDITVVEWENPELLRQAREQAHERFKLQMEAELESRRIAVDSKRIDAELDRAHIDAQANVNIAAIQNARELSRAKGVLPNLTVSGRPAPIEAGAMAADEDAVIEIAVPERLGRDSRLIGAWKRALGPVKAVRGLVQVEDDGRSLILMVLDESVPGLDDLPVLLSEAFPGEDVVILPESPVLMDWVIALVQQRAPKVMAMEPIWLLEERDDVLHILVGSNTGQAMSIVKAVQAPGSLIVPGLDALLPYDDVVCSTAMM</sequence>
<dbReference type="RefSeq" id="WP_376871389.1">
    <property type="nucleotide sequence ID" value="NZ_JBHUHP010000001.1"/>
</dbReference>
<organism evidence="1 2">
    <name type="scientific">Blastococcus deserti</name>
    <dbReference type="NCBI Taxonomy" id="2259033"/>
    <lineage>
        <taxon>Bacteria</taxon>
        <taxon>Bacillati</taxon>
        <taxon>Actinomycetota</taxon>
        <taxon>Actinomycetes</taxon>
        <taxon>Geodermatophilales</taxon>
        <taxon>Geodermatophilaceae</taxon>
        <taxon>Blastococcus</taxon>
    </lineage>
</organism>
<evidence type="ECO:0000313" key="1">
    <source>
        <dbReference type="EMBL" id="MFD2090474.1"/>
    </source>
</evidence>
<protein>
    <recommendedName>
        <fullName evidence="3">SPFH domain/Band 7 family protein</fullName>
    </recommendedName>
</protein>
<comment type="caution">
    <text evidence="1">The sequence shown here is derived from an EMBL/GenBank/DDBJ whole genome shotgun (WGS) entry which is preliminary data.</text>
</comment>